<dbReference type="RefSeq" id="WP_004520451.1">
    <property type="nucleotide sequence ID" value="NZ_ACEO02000009.1"/>
</dbReference>
<comment type="caution">
    <text evidence="1">The sequence shown here is derived from an EMBL/GenBank/DDBJ whole genome shotgun (WGS) entry which is preliminary data.</text>
</comment>
<evidence type="ECO:0000313" key="2">
    <source>
        <dbReference type="Proteomes" id="UP000004621"/>
    </source>
</evidence>
<dbReference type="InterPro" id="IPR006522">
    <property type="entry name" value="Phage_virion_morphogenesis"/>
</dbReference>
<name>A0A9W5IPV7_NEISU</name>
<dbReference type="NCBIfam" id="TIGR01635">
    <property type="entry name" value="tail_comp_S"/>
    <property type="match status" value="1"/>
</dbReference>
<dbReference type="EMBL" id="ACEO02000009">
    <property type="protein sequence ID" value="EFC51639.1"/>
    <property type="molecule type" value="Genomic_DNA"/>
</dbReference>
<dbReference type="AlphaFoldDB" id="A0A9W5IPV7"/>
<dbReference type="Pfam" id="PF05069">
    <property type="entry name" value="Phage_tail_S"/>
    <property type="match status" value="1"/>
</dbReference>
<proteinExistence type="predicted"/>
<sequence length="164" mass="17751">MIEIKINTDALQNSLNTIAQRTSNTQPLMTQLARIMRNAVLDNFEAGGRPAWAPRKYPSVREGSGLLQASGRLRNSITQDSTATEAVVGTNVEYAAIHNFGGQTAPHTILPKNGKALKFGGRFAKRVNHPGSKIPARPFMVLQPDDEQALVDAVNDYLDAALGN</sequence>
<gene>
    <name evidence="1" type="ORF">NEISUBOT_04894</name>
</gene>
<accession>A0A9W5IPV7</accession>
<reference evidence="1 2" key="1">
    <citation type="submission" date="2010-01" db="EMBL/GenBank/DDBJ databases">
        <authorList>
            <person name="Weinstock G."/>
            <person name="Sodergren E."/>
            <person name="Clifton S."/>
            <person name="Fulton L."/>
            <person name="Fulton B."/>
            <person name="Courtney L."/>
            <person name="Fronick C."/>
            <person name="Harrison M."/>
            <person name="Strong C."/>
            <person name="Farmer C."/>
            <person name="Delahaunty K."/>
            <person name="Markovic C."/>
            <person name="Hall O."/>
            <person name="Minx P."/>
            <person name="Tomlinson C."/>
            <person name="Mitreva M."/>
            <person name="Nelson J."/>
            <person name="Hou S."/>
            <person name="Wollam A."/>
            <person name="Pepin K.H."/>
            <person name="Johnson M."/>
            <person name="Bhonagiri V."/>
            <person name="Nash W.E."/>
            <person name="Warren W."/>
            <person name="Chinwalla A."/>
            <person name="Mardis E.R."/>
            <person name="Wilson R.K."/>
        </authorList>
    </citation>
    <scope>NUCLEOTIDE SEQUENCE [LARGE SCALE GENOMIC DNA]</scope>
    <source>
        <strain evidence="1 2">NJ9703</strain>
    </source>
</reference>
<organism evidence="1 2">
    <name type="scientific">Neisseria subflava NJ9703</name>
    <dbReference type="NCBI Taxonomy" id="546268"/>
    <lineage>
        <taxon>Bacteria</taxon>
        <taxon>Pseudomonadati</taxon>
        <taxon>Pseudomonadota</taxon>
        <taxon>Betaproteobacteria</taxon>
        <taxon>Neisseriales</taxon>
        <taxon>Neisseriaceae</taxon>
        <taxon>Neisseria</taxon>
    </lineage>
</organism>
<evidence type="ECO:0000313" key="1">
    <source>
        <dbReference type="EMBL" id="EFC51639.1"/>
    </source>
</evidence>
<protein>
    <submittedName>
        <fullName evidence="1">Phage virion morphogenesis protein</fullName>
    </submittedName>
</protein>
<dbReference type="Proteomes" id="UP000004621">
    <property type="component" value="Unassembled WGS sequence"/>
</dbReference>